<dbReference type="Gene3D" id="1.20.120.1200">
    <property type="entry name" value="NADH-ubiquinone/plastoquinone oxidoreductase chain 6, subunit NuoJ"/>
    <property type="match status" value="1"/>
</dbReference>
<dbReference type="EMBL" id="UOGF01000038">
    <property type="protein sequence ID" value="VAX28418.1"/>
    <property type="molecule type" value="Genomic_DNA"/>
</dbReference>
<dbReference type="GO" id="GO:0008137">
    <property type="term" value="F:NADH dehydrogenase (ubiquinone) activity"/>
    <property type="evidence" value="ECO:0007669"/>
    <property type="project" value="InterPro"/>
</dbReference>
<dbReference type="AlphaFoldDB" id="A0A3B1CWQ2"/>
<dbReference type="EC" id="1.6.5.3" evidence="2"/>
<sequence>MTELLFFLYFAIMTIVSSVLTVGLRSPVYCALALLSTLLHVAGLFVLLHAEFVAALQVIVYAGAVLVLYIFVIMLLDLKTVEKFLHKQVGIAIFFGVVLIFEILIGLFQSPLFSSAPKVIAQAEAPIGNTAEVGIALFTKYLLPFEIVGIILLGAVIGALVLAKKVPAS</sequence>
<keyword evidence="1" id="KW-0812">Transmembrane</keyword>
<evidence type="ECO:0000256" key="1">
    <source>
        <dbReference type="SAM" id="Phobius"/>
    </source>
</evidence>
<proteinExistence type="predicted"/>
<dbReference type="InterPro" id="IPR001457">
    <property type="entry name" value="NADH_UbQ/plastoQ_OxRdtase_su6"/>
</dbReference>
<accession>A0A3B1CWQ2</accession>
<feature type="transmembrane region" description="Helical" evidence="1">
    <location>
        <begin position="54"/>
        <end position="76"/>
    </location>
</feature>
<protein>
    <submittedName>
        <fullName evidence="2">NADH-ubiquinone oxidoreductase chain J</fullName>
        <ecNumber evidence="2">1.6.5.3</ecNumber>
    </submittedName>
</protein>
<keyword evidence="1" id="KW-0472">Membrane</keyword>
<dbReference type="PANTHER" id="PTHR33269:SF17">
    <property type="entry name" value="NADH-UBIQUINONE OXIDOREDUCTASE CHAIN 6"/>
    <property type="match status" value="1"/>
</dbReference>
<feature type="transmembrane region" description="Helical" evidence="1">
    <location>
        <begin position="29"/>
        <end position="48"/>
    </location>
</feature>
<gene>
    <name evidence="2" type="ORF">MNBD_NITROSPIRAE01-593</name>
</gene>
<dbReference type="InterPro" id="IPR042106">
    <property type="entry name" value="Nuo/plastoQ_OxRdtase_6_NuoJ"/>
</dbReference>
<dbReference type="Pfam" id="PF00499">
    <property type="entry name" value="Oxidored_q3"/>
    <property type="match status" value="1"/>
</dbReference>
<feature type="transmembrane region" description="Helical" evidence="1">
    <location>
        <begin position="141"/>
        <end position="163"/>
    </location>
</feature>
<dbReference type="GO" id="GO:0016491">
    <property type="term" value="F:oxidoreductase activity"/>
    <property type="evidence" value="ECO:0007669"/>
    <property type="project" value="UniProtKB-KW"/>
</dbReference>
<dbReference type="PANTHER" id="PTHR33269">
    <property type="entry name" value="NADH-UBIQUINONE OXIDOREDUCTASE CHAIN 6"/>
    <property type="match status" value="1"/>
</dbReference>
<keyword evidence="1" id="KW-1133">Transmembrane helix</keyword>
<evidence type="ECO:0000313" key="2">
    <source>
        <dbReference type="EMBL" id="VAX28418.1"/>
    </source>
</evidence>
<feature type="transmembrane region" description="Helical" evidence="1">
    <location>
        <begin position="88"/>
        <end position="108"/>
    </location>
</feature>
<keyword evidence="2" id="KW-0830">Ubiquinone</keyword>
<feature type="transmembrane region" description="Helical" evidence="1">
    <location>
        <begin position="6"/>
        <end position="24"/>
    </location>
</feature>
<keyword evidence="2" id="KW-0560">Oxidoreductase</keyword>
<name>A0A3B1CWQ2_9ZZZZ</name>
<reference evidence="2" key="1">
    <citation type="submission" date="2018-06" db="EMBL/GenBank/DDBJ databases">
        <authorList>
            <person name="Zhirakovskaya E."/>
        </authorList>
    </citation>
    <scope>NUCLEOTIDE SEQUENCE</scope>
</reference>
<organism evidence="2">
    <name type="scientific">hydrothermal vent metagenome</name>
    <dbReference type="NCBI Taxonomy" id="652676"/>
    <lineage>
        <taxon>unclassified sequences</taxon>
        <taxon>metagenomes</taxon>
        <taxon>ecological metagenomes</taxon>
    </lineage>
</organism>